<gene>
    <name evidence="1" type="ORF">NQF86_02945</name>
</gene>
<keyword evidence="2" id="KW-1185">Reference proteome</keyword>
<evidence type="ECO:0008006" key="3">
    <source>
        <dbReference type="Google" id="ProtNLM"/>
    </source>
</evidence>
<dbReference type="EMBL" id="JANIDY010000001">
    <property type="protein sequence ID" value="MCX5617630.1"/>
    <property type="molecule type" value="Genomic_DNA"/>
</dbReference>
<organism evidence="1 2">
    <name type="scientific">Bombella pluederhausensis</name>
    <dbReference type="NCBI Taxonomy" id="2967336"/>
    <lineage>
        <taxon>Bacteria</taxon>
        <taxon>Pseudomonadati</taxon>
        <taxon>Pseudomonadota</taxon>
        <taxon>Alphaproteobacteria</taxon>
        <taxon>Acetobacterales</taxon>
        <taxon>Acetobacteraceae</taxon>
        <taxon>Bombella</taxon>
    </lineage>
</organism>
<reference evidence="1" key="1">
    <citation type="submission" date="2022-07" db="EMBL/GenBank/DDBJ databases">
        <title>Bombella genomes.</title>
        <authorList>
            <person name="Harer L."/>
            <person name="Styblova S."/>
            <person name="Ehrmann M."/>
        </authorList>
    </citation>
    <scope>NUCLEOTIDE SEQUENCE</scope>
    <source>
        <strain evidence="1">TMW 2.2543</strain>
    </source>
</reference>
<evidence type="ECO:0000313" key="2">
    <source>
        <dbReference type="Proteomes" id="UP001165576"/>
    </source>
</evidence>
<dbReference type="Proteomes" id="UP001165576">
    <property type="component" value="Unassembled WGS sequence"/>
</dbReference>
<protein>
    <recommendedName>
        <fullName evidence="3">F5/8 type C domain-containing protein</fullName>
    </recommendedName>
</protein>
<dbReference type="InterPro" id="IPR008979">
    <property type="entry name" value="Galactose-bd-like_sf"/>
</dbReference>
<evidence type="ECO:0000313" key="1">
    <source>
        <dbReference type="EMBL" id="MCX5617630.1"/>
    </source>
</evidence>
<comment type="caution">
    <text evidence="1">The sequence shown here is derived from an EMBL/GenBank/DDBJ whole genome shotgun (WGS) entry which is preliminary data.</text>
</comment>
<sequence length="413" mass="47416">MDGQVIEKHIGRYVISHFQRSLSEVVVVFVSSGGHKHEFKGSLRRFSLSVIFVYDQQASWFSAPEAPEVFEYVASIVAQYKKIAVMGESLGGAGAMLFPRFCPFVDRVLAFSPVYTFAYPYDFFLRGWTKEQYTPNFWSFHAPEAPCKSSTVLLFGLREWRDIPFAGLYKLNNYSVLFVKGAGHMVASSLKYGGNEDSLLALLEVFTDFSKRFDESAVSRLLSHRLGEYGYDDDDYLYENEGVRTSLRVKDAIFLPIKEGLLNLSQGRPASQSSLSEWSVGKTLEEDAARAVQENLPEFFAFHTDVENQPWWEVYLDEGAVVYEVRLFNRIDNTGCSERSLRFKIERYLKKEDRWEMIFEKANRDFFGGIDGKPFIWETPSGVEADKIRITSLEGYECLHLQHVDVLGRYRTL</sequence>
<dbReference type="Gene3D" id="2.60.120.260">
    <property type="entry name" value="Galactose-binding domain-like"/>
    <property type="match status" value="1"/>
</dbReference>
<dbReference type="SUPFAM" id="SSF53474">
    <property type="entry name" value="alpha/beta-Hydrolases"/>
    <property type="match status" value="1"/>
</dbReference>
<dbReference type="SUPFAM" id="SSF49785">
    <property type="entry name" value="Galactose-binding domain-like"/>
    <property type="match status" value="1"/>
</dbReference>
<name>A0ABT3WET7_9PROT</name>
<dbReference type="InterPro" id="IPR029058">
    <property type="entry name" value="AB_hydrolase_fold"/>
</dbReference>
<dbReference type="RefSeq" id="WP_266116104.1">
    <property type="nucleotide sequence ID" value="NZ_JANIDY010000001.1"/>
</dbReference>
<proteinExistence type="predicted"/>
<accession>A0ABT3WET7</accession>